<dbReference type="EMBL" id="CASHTH010002948">
    <property type="protein sequence ID" value="CAI8037578.1"/>
    <property type="molecule type" value="Genomic_DNA"/>
</dbReference>
<accession>A0AA35SXT6</accession>
<keyword evidence="3" id="KW-1185">Reference proteome</keyword>
<dbReference type="AlphaFoldDB" id="A0AA35SXT6"/>
<keyword evidence="1" id="KW-0812">Transmembrane</keyword>
<evidence type="ECO:0000256" key="1">
    <source>
        <dbReference type="SAM" id="Phobius"/>
    </source>
</evidence>
<feature type="transmembrane region" description="Helical" evidence="1">
    <location>
        <begin position="100"/>
        <end position="117"/>
    </location>
</feature>
<organism evidence="2 3">
    <name type="scientific">Geodia barretti</name>
    <name type="common">Barrett's horny sponge</name>
    <dbReference type="NCBI Taxonomy" id="519541"/>
    <lineage>
        <taxon>Eukaryota</taxon>
        <taxon>Metazoa</taxon>
        <taxon>Porifera</taxon>
        <taxon>Demospongiae</taxon>
        <taxon>Heteroscleromorpha</taxon>
        <taxon>Tetractinellida</taxon>
        <taxon>Astrophorina</taxon>
        <taxon>Geodiidae</taxon>
        <taxon>Geodia</taxon>
    </lineage>
</organism>
<feature type="non-terminal residue" evidence="2">
    <location>
        <position position="148"/>
    </location>
</feature>
<evidence type="ECO:0000313" key="2">
    <source>
        <dbReference type="EMBL" id="CAI8037579.1"/>
    </source>
</evidence>
<comment type="caution">
    <text evidence="2">The sequence shown here is derived from an EMBL/GenBank/DDBJ whole genome shotgun (WGS) entry which is preliminary data.</text>
</comment>
<keyword evidence="1" id="KW-0472">Membrane</keyword>
<dbReference type="EMBL" id="CASHTH010002948">
    <property type="protein sequence ID" value="CAI8037579.1"/>
    <property type="molecule type" value="Genomic_DNA"/>
</dbReference>
<gene>
    <name evidence="2" type="ORF">GBAR_LOCUS21020</name>
</gene>
<reference evidence="2" key="1">
    <citation type="submission" date="2023-03" db="EMBL/GenBank/DDBJ databases">
        <authorList>
            <person name="Steffen K."/>
            <person name="Cardenas P."/>
        </authorList>
    </citation>
    <scope>NUCLEOTIDE SEQUENCE</scope>
</reference>
<feature type="transmembrane region" description="Helical" evidence="1">
    <location>
        <begin position="21"/>
        <end position="43"/>
    </location>
</feature>
<keyword evidence="1" id="KW-1133">Transmembrane helix</keyword>
<evidence type="ECO:0000313" key="3">
    <source>
        <dbReference type="Proteomes" id="UP001174909"/>
    </source>
</evidence>
<sequence>MWEDDDSLRENEGYYFKAKRGIVFVALRVAIFILCALLDYLIWKLSTGFINKIFTIMAFNSAVFVVYQLKGPAWVLWLFLMVGKVTEYLGSFIVAYPIPSAVVICGMFLVSLTYNCWMKLRRGFFRRHVVASAIQQVNIRLQALEDGQ</sequence>
<protein>
    <submittedName>
        <fullName evidence="2">Uncharacterized protein</fullName>
    </submittedName>
</protein>
<dbReference type="Proteomes" id="UP001174909">
    <property type="component" value="Unassembled WGS sequence"/>
</dbReference>
<name>A0AA35SXT6_GEOBA</name>
<proteinExistence type="predicted"/>